<gene>
    <name evidence="11" type="ORF">IscW_ISCW020052</name>
</gene>
<sequence length="558" mass="61891">MAPPWGISMKRVLDVRCLHSQLCVTLSGLYVHHLSHKRERDLLASVAGVLALAASLLSSALLPVDVFLVSFMKDAQGNFKARLHLLANESENFASLRFTVDWAVNGTARESIETTVLTAYYVLYGLLLVLGFLVLPFAYFFSEEKDDVLESSAGTRACTAFKYTSIFLLVATVLLTLGAVIPMHTTPPQNSTEWEKIEFLVHELSANRGEDALSFIVSLLTLVGMIVMIFYTGCGLTALPVGLISGSLSTSQERSSVADQLVSLDAQIDTLRNKVGVLLFCWMAASLRGSVGGGRQSTDAERLLTLEEERRSLDERQRRLEHRQGTVAYRLRCLLRPVQITVGSQGMLLGLLIWLSLLLVSIDKALHSLGYKMGYLMPKASLPNPLDMALVQSQKVFPIDYVLYFGVVLYLVMCTVYGIRKMGIWFLFLKMYRIRPGRTRPQGILLLCLSLMFAVLALNVLLYSICPQYTTFGSQHYLSQARPCAKCGLADCVMTRASALLLRFFYKAWVFGACYFWATVLLCASYVVAVVIARGRQSAVEVNTDDLDGSDDEDLLRA</sequence>
<dbReference type="VEuPathDB" id="VectorBase:ISCW020052"/>
<dbReference type="PANTHER" id="PTHR16130">
    <property type="entry name" value="LYSOSOMAL COBALAMIN TRANSPORTER-RELATED"/>
    <property type="match status" value="1"/>
</dbReference>
<dbReference type="GO" id="GO:0005774">
    <property type="term" value="C:vacuolar membrane"/>
    <property type="evidence" value="ECO:0000318"/>
    <property type="project" value="GO_Central"/>
</dbReference>
<evidence type="ECO:0000256" key="9">
    <source>
        <dbReference type="ARBA" id="ARBA00023285"/>
    </source>
</evidence>
<dbReference type="STRING" id="6945.B7Q1Z6"/>
<keyword evidence="9" id="KW-0170">Cobalt</keyword>
<evidence type="ECO:0000256" key="3">
    <source>
        <dbReference type="ARBA" id="ARBA00022448"/>
    </source>
</evidence>
<feature type="transmembrane region" description="Helical" evidence="10">
    <location>
        <begin position="215"/>
        <end position="244"/>
    </location>
</feature>
<keyword evidence="14" id="KW-1267">Proteomics identification</keyword>
<feature type="transmembrane region" description="Helical" evidence="10">
    <location>
        <begin position="401"/>
        <end position="423"/>
    </location>
</feature>
<accession>B7Q1Z6</accession>
<evidence type="ECO:0000256" key="4">
    <source>
        <dbReference type="ARBA" id="ARBA00022628"/>
    </source>
</evidence>
<comment type="subcellular location">
    <subcellularLocation>
        <location evidence="1">Lysosome membrane</location>
        <topology evidence="1">Multi-pass membrane protein</topology>
    </subcellularLocation>
</comment>
<feature type="transmembrane region" description="Helical" evidence="10">
    <location>
        <begin position="42"/>
        <end position="62"/>
    </location>
</feature>
<evidence type="ECO:0000256" key="7">
    <source>
        <dbReference type="ARBA" id="ARBA00023136"/>
    </source>
</evidence>
<dbReference type="Pfam" id="PF04791">
    <property type="entry name" value="LMBR1"/>
    <property type="match status" value="1"/>
</dbReference>
<dbReference type="VEuPathDB" id="VectorBase:ISCI020052"/>
<dbReference type="AlphaFoldDB" id="B7Q1Z6"/>
<proteinExistence type="evidence at protein level"/>
<dbReference type="EMBL" id="ABJB010494295">
    <property type="status" value="NOT_ANNOTATED_CDS"/>
    <property type="molecule type" value="Genomic_DNA"/>
</dbReference>
<dbReference type="EMBL" id="DS840466">
    <property type="protein sequence ID" value="EEC12868.1"/>
    <property type="molecule type" value="Genomic_DNA"/>
</dbReference>
<keyword evidence="13" id="KW-1185">Reference proteome</keyword>
<evidence type="ECO:0000256" key="2">
    <source>
        <dbReference type="ARBA" id="ARBA00009901"/>
    </source>
</evidence>
<evidence type="ECO:0000256" key="10">
    <source>
        <dbReference type="SAM" id="Phobius"/>
    </source>
</evidence>
<dbReference type="InParanoid" id="B7Q1Z6"/>
<dbReference type="GO" id="GO:0031419">
    <property type="term" value="F:cobalamin binding"/>
    <property type="evidence" value="ECO:0007669"/>
    <property type="project" value="UniProtKB-KW"/>
</dbReference>
<evidence type="ECO:0000313" key="12">
    <source>
        <dbReference type="EnsemblMetazoa" id="ISCW020052-PA"/>
    </source>
</evidence>
<dbReference type="EnsemblMetazoa" id="ISCW020052-RA">
    <property type="protein sequence ID" value="ISCW020052-PA"/>
    <property type="gene ID" value="ISCW020052"/>
</dbReference>
<dbReference type="InterPro" id="IPR006876">
    <property type="entry name" value="LMBR1-like_membr_prot"/>
</dbReference>
<feature type="transmembrane region" description="Helical" evidence="10">
    <location>
        <begin position="508"/>
        <end position="533"/>
    </location>
</feature>
<keyword evidence="7 10" id="KW-0472">Membrane</keyword>
<evidence type="ECO:0000256" key="1">
    <source>
        <dbReference type="ARBA" id="ARBA00004155"/>
    </source>
</evidence>
<evidence type="ECO:0000313" key="11">
    <source>
        <dbReference type="EMBL" id="EEC12868.1"/>
    </source>
</evidence>
<dbReference type="VEuPathDB" id="VectorBase:ISCP_012204"/>
<feature type="transmembrane region" description="Helical" evidence="10">
    <location>
        <begin position="163"/>
        <end position="181"/>
    </location>
</feature>
<evidence type="ECO:0000256" key="5">
    <source>
        <dbReference type="ARBA" id="ARBA00022692"/>
    </source>
</evidence>
<organism>
    <name type="scientific">Ixodes scapularis</name>
    <name type="common">Black-legged tick</name>
    <name type="synonym">Deer tick</name>
    <dbReference type="NCBI Taxonomy" id="6945"/>
    <lineage>
        <taxon>Eukaryota</taxon>
        <taxon>Metazoa</taxon>
        <taxon>Ecdysozoa</taxon>
        <taxon>Arthropoda</taxon>
        <taxon>Chelicerata</taxon>
        <taxon>Arachnida</taxon>
        <taxon>Acari</taxon>
        <taxon>Parasitiformes</taxon>
        <taxon>Ixodida</taxon>
        <taxon>Ixodoidea</taxon>
        <taxon>Ixodidae</taxon>
        <taxon>Ixodinae</taxon>
        <taxon>Ixodes</taxon>
    </lineage>
</organism>
<comment type="similarity">
    <text evidence="2">Belongs to the LIMR family. LMBRD1 subfamily.</text>
</comment>
<protein>
    <submittedName>
        <fullName evidence="11 12">LMBR1 domain-containing protein, putative</fullName>
    </submittedName>
</protein>
<dbReference type="GO" id="GO:0005765">
    <property type="term" value="C:lysosomal membrane"/>
    <property type="evidence" value="ECO:0007669"/>
    <property type="project" value="UniProtKB-SubCell"/>
</dbReference>
<evidence type="ECO:0000313" key="13">
    <source>
        <dbReference type="Proteomes" id="UP000001555"/>
    </source>
</evidence>
<feature type="transmembrane region" description="Helical" evidence="10">
    <location>
        <begin position="444"/>
        <end position="465"/>
    </location>
</feature>
<dbReference type="PANTHER" id="PTHR16130:SF2">
    <property type="entry name" value="LYSOSOMAL COBALAMIN TRANSPORT ESCORT PROTEIN LMBD1"/>
    <property type="match status" value="1"/>
</dbReference>
<dbReference type="PaxDb" id="6945-B7Q1Z6"/>
<keyword evidence="6 10" id="KW-1133">Transmembrane helix</keyword>
<dbReference type="Proteomes" id="UP000001555">
    <property type="component" value="Unassembled WGS sequence"/>
</dbReference>
<evidence type="ECO:0007829" key="14">
    <source>
        <dbReference type="PeptideAtlas" id="B7Q1Z6"/>
    </source>
</evidence>
<keyword evidence="8" id="KW-0458">Lysosome</keyword>
<keyword evidence="5 10" id="KW-0812">Transmembrane</keyword>
<reference evidence="11 13" key="1">
    <citation type="submission" date="2008-03" db="EMBL/GenBank/DDBJ databases">
        <title>Annotation of Ixodes scapularis.</title>
        <authorList>
            <consortium name="Ixodes scapularis Genome Project Consortium"/>
            <person name="Caler E."/>
            <person name="Hannick L.I."/>
            <person name="Bidwell S."/>
            <person name="Joardar V."/>
            <person name="Thiagarajan M."/>
            <person name="Amedeo P."/>
            <person name="Galinsky K.J."/>
            <person name="Schobel S."/>
            <person name="Inman J."/>
            <person name="Hostetler J."/>
            <person name="Miller J."/>
            <person name="Hammond M."/>
            <person name="Megy K."/>
            <person name="Lawson D."/>
            <person name="Kodira C."/>
            <person name="Sutton G."/>
            <person name="Meyer J."/>
            <person name="Hill C.A."/>
            <person name="Birren B."/>
            <person name="Nene V."/>
            <person name="Collins F."/>
            <person name="Alarcon-Chaidez F."/>
            <person name="Wikel S."/>
            <person name="Strausberg R."/>
        </authorList>
    </citation>
    <scope>NUCLEOTIDE SEQUENCE [LARGE SCALE GENOMIC DNA]</scope>
    <source>
        <strain evidence="13">Wikel</strain>
        <strain evidence="11">Wikel colony</strain>
    </source>
</reference>
<name>B7Q1Z6_IXOSC</name>
<dbReference type="HOGENOM" id="CLU_028341_1_0_1"/>
<dbReference type="GO" id="GO:0072665">
    <property type="term" value="P:protein localization to vacuole"/>
    <property type="evidence" value="ECO:0000318"/>
    <property type="project" value="GO_Central"/>
</dbReference>
<evidence type="ECO:0000256" key="8">
    <source>
        <dbReference type="ARBA" id="ARBA00023228"/>
    </source>
</evidence>
<dbReference type="OrthoDB" id="73273at2759"/>
<dbReference type="InterPro" id="IPR050854">
    <property type="entry name" value="LMBD1_LysCbl_Transport"/>
</dbReference>
<keyword evidence="3" id="KW-0813">Transport</keyword>
<keyword evidence="4" id="KW-0846">Cobalamin</keyword>
<feature type="transmembrane region" description="Helical" evidence="10">
    <location>
        <begin position="121"/>
        <end position="142"/>
    </location>
</feature>
<feature type="transmembrane region" description="Helical" evidence="10">
    <location>
        <begin position="340"/>
        <end position="362"/>
    </location>
</feature>
<evidence type="ECO:0000256" key="6">
    <source>
        <dbReference type="ARBA" id="ARBA00022989"/>
    </source>
</evidence>
<reference evidence="12" key="2">
    <citation type="submission" date="2020-05" db="UniProtKB">
        <authorList>
            <consortium name="EnsemblMetazoa"/>
        </authorList>
    </citation>
    <scope>IDENTIFICATION</scope>
    <source>
        <strain evidence="12">wikel</strain>
    </source>
</reference>